<evidence type="ECO:0000313" key="2">
    <source>
        <dbReference type="Proteomes" id="UP000663834"/>
    </source>
</evidence>
<dbReference type="EMBL" id="CAJNOW010003035">
    <property type="protein sequence ID" value="CAF1369619.1"/>
    <property type="molecule type" value="Genomic_DNA"/>
</dbReference>
<organism evidence="1 2">
    <name type="scientific">Rotaria magnacalcarata</name>
    <dbReference type="NCBI Taxonomy" id="392030"/>
    <lineage>
        <taxon>Eukaryota</taxon>
        <taxon>Metazoa</taxon>
        <taxon>Spiralia</taxon>
        <taxon>Gnathifera</taxon>
        <taxon>Rotifera</taxon>
        <taxon>Eurotatoria</taxon>
        <taxon>Bdelloidea</taxon>
        <taxon>Philodinida</taxon>
        <taxon>Philodinidae</taxon>
        <taxon>Rotaria</taxon>
    </lineage>
</organism>
<evidence type="ECO:0008006" key="3">
    <source>
        <dbReference type="Google" id="ProtNLM"/>
    </source>
</evidence>
<reference evidence="1" key="1">
    <citation type="submission" date="2021-02" db="EMBL/GenBank/DDBJ databases">
        <authorList>
            <person name="Nowell W R."/>
        </authorList>
    </citation>
    <scope>NUCLEOTIDE SEQUENCE</scope>
</reference>
<dbReference type="Proteomes" id="UP000663834">
    <property type="component" value="Unassembled WGS sequence"/>
</dbReference>
<name>A0A815IUV3_9BILA</name>
<dbReference type="AlphaFoldDB" id="A0A815IUV3"/>
<comment type="caution">
    <text evidence="1">The sequence shown here is derived from an EMBL/GenBank/DDBJ whole genome shotgun (WGS) entry which is preliminary data.</text>
</comment>
<gene>
    <name evidence="1" type="ORF">KQP761_LOCUS8153</name>
</gene>
<evidence type="ECO:0000313" key="1">
    <source>
        <dbReference type="EMBL" id="CAF1369619.1"/>
    </source>
</evidence>
<dbReference type="OrthoDB" id="8197617at2759"/>
<accession>A0A815IUV3</accession>
<sequence>MHGSVSEIFRNSPITNQWLSGQTRIMKGNTFIKALHMRTNTTPTLVSTSRGREVDKKCRRCGLVDETLIHILQTCPFTQGMRCHRHNNVCRKVSEKLRVKGFQVFQEQGVPSPPLQTNVSRPDIIAIRGDQALVLDVTCVFESHNNSFQDAYRRKSENPSYNTMTKSLCLKAWRILKRNKVNNLPGRGASRTTTTTTNQYIRAVNEAIQLKANASVRNVNARLQME</sequence>
<proteinExistence type="predicted"/>
<protein>
    <recommendedName>
        <fullName evidence="3">Reverse transcriptase</fullName>
    </recommendedName>
</protein>